<evidence type="ECO:0000313" key="3">
    <source>
        <dbReference type="Proteomes" id="UP001352852"/>
    </source>
</evidence>
<feature type="region of interest" description="Disordered" evidence="1">
    <location>
        <begin position="59"/>
        <end position="78"/>
    </location>
</feature>
<feature type="compositionally biased region" description="Low complexity" evidence="1">
    <location>
        <begin position="1"/>
        <end position="21"/>
    </location>
</feature>
<feature type="region of interest" description="Disordered" evidence="1">
    <location>
        <begin position="1"/>
        <end position="28"/>
    </location>
</feature>
<evidence type="ECO:0000313" key="2">
    <source>
        <dbReference type="EMBL" id="MED6279168.1"/>
    </source>
</evidence>
<reference evidence="2 3" key="1">
    <citation type="submission" date="2021-06" db="EMBL/GenBank/DDBJ databases">
        <authorList>
            <person name="Palmer J.M."/>
        </authorList>
    </citation>
    <scope>NUCLEOTIDE SEQUENCE [LARGE SCALE GENOMIC DNA]</scope>
    <source>
        <strain evidence="2 3">CL_MEX2019</strain>
        <tissue evidence="2">Muscle</tissue>
    </source>
</reference>
<evidence type="ECO:0000256" key="1">
    <source>
        <dbReference type="SAM" id="MobiDB-lite"/>
    </source>
</evidence>
<accession>A0ABU7DVU8</accession>
<sequence>MGSNVSVSGGGSTRESSSGSVIHTGERTMPVVVLTEPTRGSTGRSGRLCSQTVAKKPPLRFSSISADPTAPGSSPRGVSLRSVILVAPDRKGAPRFPSQQQLVSSRLWREDAIFQAGGAIRSVPEIGQRLGSLAAERVRLERLNLLHNVVRPI</sequence>
<feature type="region of interest" description="Disordered" evidence="1">
    <location>
        <begin position="35"/>
        <end position="54"/>
    </location>
</feature>
<protein>
    <submittedName>
        <fullName evidence="2">Uncharacterized protein</fullName>
    </submittedName>
</protein>
<proteinExistence type="predicted"/>
<dbReference type="EMBL" id="JAHUTJ010038067">
    <property type="protein sequence ID" value="MED6279168.1"/>
    <property type="molecule type" value="Genomic_DNA"/>
</dbReference>
<dbReference type="Proteomes" id="UP001352852">
    <property type="component" value="Unassembled WGS sequence"/>
</dbReference>
<name>A0ABU7DVU8_9TELE</name>
<comment type="caution">
    <text evidence="2">The sequence shown here is derived from an EMBL/GenBank/DDBJ whole genome shotgun (WGS) entry which is preliminary data.</text>
</comment>
<gene>
    <name evidence="2" type="ORF">CHARACLAT_031741</name>
</gene>
<organism evidence="2 3">
    <name type="scientific">Characodon lateralis</name>
    <dbReference type="NCBI Taxonomy" id="208331"/>
    <lineage>
        <taxon>Eukaryota</taxon>
        <taxon>Metazoa</taxon>
        <taxon>Chordata</taxon>
        <taxon>Craniata</taxon>
        <taxon>Vertebrata</taxon>
        <taxon>Euteleostomi</taxon>
        <taxon>Actinopterygii</taxon>
        <taxon>Neopterygii</taxon>
        <taxon>Teleostei</taxon>
        <taxon>Neoteleostei</taxon>
        <taxon>Acanthomorphata</taxon>
        <taxon>Ovalentaria</taxon>
        <taxon>Atherinomorphae</taxon>
        <taxon>Cyprinodontiformes</taxon>
        <taxon>Goodeidae</taxon>
        <taxon>Characodon</taxon>
    </lineage>
</organism>
<feature type="compositionally biased region" description="Polar residues" evidence="1">
    <location>
        <begin position="38"/>
        <end position="53"/>
    </location>
</feature>
<keyword evidence="3" id="KW-1185">Reference proteome</keyword>